<evidence type="ECO:0000259" key="6">
    <source>
        <dbReference type="Pfam" id="PF02656"/>
    </source>
</evidence>
<reference evidence="7 8" key="1">
    <citation type="submission" date="2018-03" db="EMBL/GenBank/DDBJ databases">
        <title>Genomic Encyclopedia of Archaeal and Bacterial Type Strains, Phase II (KMG-II): from individual species to whole genera.</title>
        <authorList>
            <person name="Goeker M."/>
        </authorList>
    </citation>
    <scope>NUCLEOTIDE SEQUENCE [LARGE SCALE GENOMIC DNA]</scope>
    <source>
        <strain evidence="7 8">DSM 45601</strain>
    </source>
</reference>
<dbReference type="InterPro" id="IPR003807">
    <property type="entry name" value="DUF202"/>
</dbReference>
<evidence type="ECO:0000313" key="7">
    <source>
        <dbReference type="EMBL" id="PRX99421.1"/>
    </source>
</evidence>
<gene>
    <name evidence="7" type="ORF">CLV72_10317</name>
</gene>
<evidence type="ECO:0000256" key="3">
    <source>
        <dbReference type="ARBA" id="ARBA00022989"/>
    </source>
</evidence>
<dbReference type="EMBL" id="PVZC01000003">
    <property type="protein sequence ID" value="PRX99421.1"/>
    <property type="molecule type" value="Genomic_DNA"/>
</dbReference>
<evidence type="ECO:0000256" key="4">
    <source>
        <dbReference type="ARBA" id="ARBA00023136"/>
    </source>
</evidence>
<dbReference type="Pfam" id="PF02656">
    <property type="entry name" value="DUF202"/>
    <property type="match status" value="1"/>
</dbReference>
<comment type="subcellular location">
    <subcellularLocation>
        <location evidence="1">Endomembrane system</location>
        <topology evidence="1">Multi-pass membrane protein</topology>
    </subcellularLocation>
</comment>
<feature type="transmembrane region" description="Helical" evidence="5">
    <location>
        <begin position="20"/>
        <end position="37"/>
    </location>
</feature>
<keyword evidence="3 5" id="KW-1133">Transmembrane helix</keyword>
<dbReference type="GO" id="GO:0012505">
    <property type="term" value="C:endomembrane system"/>
    <property type="evidence" value="ECO:0007669"/>
    <property type="project" value="UniProtKB-SubCell"/>
</dbReference>
<keyword evidence="2 5" id="KW-0812">Transmembrane</keyword>
<dbReference type="AlphaFoldDB" id="A0A2T0Q6K2"/>
<evidence type="ECO:0000313" key="8">
    <source>
        <dbReference type="Proteomes" id="UP000237846"/>
    </source>
</evidence>
<name>A0A2T0Q6K2_9ACTN</name>
<keyword evidence="8" id="KW-1185">Reference proteome</keyword>
<keyword evidence="4 5" id="KW-0472">Membrane</keyword>
<sequence length="108" mass="11007">MRAVPARAAPPALQPERTLLSWQRTLLAVLAVALLLLRDPARAGAPLLCAVLVIALACALIGGYVRRRWRRVAAAPPAPLGGAAALYGLSAVTAALGLAVAATAVWPG</sequence>
<evidence type="ECO:0000256" key="2">
    <source>
        <dbReference type="ARBA" id="ARBA00022692"/>
    </source>
</evidence>
<feature type="domain" description="DUF202" evidence="6">
    <location>
        <begin position="13"/>
        <end position="71"/>
    </location>
</feature>
<evidence type="ECO:0000256" key="1">
    <source>
        <dbReference type="ARBA" id="ARBA00004127"/>
    </source>
</evidence>
<feature type="transmembrane region" description="Helical" evidence="5">
    <location>
        <begin position="44"/>
        <end position="65"/>
    </location>
</feature>
<dbReference type="RefSeq" id="WP_170140943.1">
    <property type="nucleotide sequence ID" value="NZ_PVZC01000003.1"/>
</dbReference>
<evidence type="ECO:0000256" key="5">
    <source>
        <dbReference type="SAM" id="Phobius"/>
    </source>
</evidence>
<comment type="caution">
    <text evidence="7">The sequence shown here is derived from an EMBL/GenBank/DDBJ whole genome shotgun (WGS) entry which is preliminary data.</text>
</comment>
<dbReference type="Proteomes" id="UP000237846">
    <property type="component" value="Unassembled WGS sequence"/>
</dbReference>
<accession>A0A2T0Q6K2</accession>
<feature type="transmembrane region" description="Helical" evidence="5">
    <location>
        <begin position="85"/>
        <end position="106"/>
    </location>
</feature>
<organism evidence="7 8">
    <name type="scientific">Allonocardiopsis opalescens</name>
    <dbReference type="NCBI Taxonomy" id="1144618"/>
    <lineage>
        <taxon>Bacteria</taxon>
        <taxon>Bacillati</taxon>
        <taxon>Actinomycetota</taxon>
        <taxon>Actinomycetes</taxon>
        <taxon>Streptosporangiales</taxon>
        <taxon>Allonocardiopsis</taxon>
    </lineage>
</organism>
<protein>
    <submittedName>
        <fullName evidence="7">Uncharacterized protein DUF202</fullName>
    </submittedName>
</protein>
<proteinExistence type="predicted"/>